<feature type="compositionally biased region" description="Polar residues" evidence="5">
    <location>
        <begin position="813"/>
        <end position="827"/>
    </location>
</feature>
<feature type="compositionally biased region" description="Basic and acidic residues" evidence="5">
    <location>
        <begin position="12"/>
        <end position="27"/>
    </location>
</feature>
<evidence type="ECO:0000313" key="7">
    <source>
        <dbReference type="EMBL" id="KAJ6815344.1"/>
    </source>
</evidence>
<proteinExistence type="predicted"/>
<feature type="compositionally biased region" description="Basic and acidic residues" evidence="5">
    <location>
        <begin position="156"/>
        <end position="166"/>
    </location>
</feature>
<feature type="domain" description="RRM" evidence="6">
    <location>
        <begin position="36"/>
        <end position="108"/>
    </location>
</feature>
<comment type="caution">
    <text evidence="7">The sequence shown here is derived from an EMBL/GenBank/DDBJ whole genome shotgun (WGS) entry which is preliminary data.</text>
</comment>
<evidence type="ECO:0000256" key="1">
    <source>
        <dbReference type="ARBA" id="ARBA00004123"/>
    </source>
</evidence>
<keyword evidence="3" id="KW-0539">Nucleus</keyword>
<dbReference type="Pfam" id="PF07744">
    <property type="entry name" value="SPOC"/>
    <property type="match status" value="1"/>
</dbReference>
<dbReference type="Gene3D" id="3.30.70.330">
    <property type="match status" value="2"/>
</dbReference>
<dbReference type="CDD" id="cd00590">
    <property type="entry name" value="RRM_SF"/>
    <property type="match status" value="2"/>
</dbReference>
<keyword evidence="2 4" id="KW-0694">RNA-binding</keyword>
<dbReference type="CDD" id="cd21546">
    <property type="entry name" value="SPOC_FPA-like"/>
    <property type="match status" value="1"/>
</dbReference>
<accession>A0AAX6FG33</accession>
<dbReference type="EMBL" id="JANAVB010029020">
    <property type="protein sequence ID" value="KAJ6815344.1"/>
    <property type="molecule type" value="Genomic_DNA"/>
</dbReference>
<feature type="region of interest" description="Disordered" evidence="5">
    <location>
        <begin position="660"/>
        <end position="829"/>
    </location>
</feature>
<keyword evidence="8" id="KW-1185">Reference proteome</keyword>
<dbReference type="InterPro" id="IPR012921">
    <property type="entry name" value="SPOC_C"/>
</dbReference>
<feature type="compositionally biased region" description="Basic and acidic residues" evidence="5">
    <location>
        <begin position="139"/>
        <end position="150"/>
    </location>
</feature>
<feature type="domain" description="RRM" evidence="6">
    <location>
        <begin position="175"/>
        <end position="248"/>
    </location>
</feature>
<dbReference type="InterPro" id="IPR012677">
    <property type="entry name" value="Nucleotide-bd_a/b_plait_sf"/>
</dbReference>
<feature type="region of interest" description="Disordered" evidence="5">
    <location>
        <begin position="888"/>
        <end position="938"/>
    </location>
</feature>
<evidence type="ECO:0000313" key="8">
    <source>
        <dbReference type="Proteomes" id="UP001140949"/>
    </source>
</evidence>
<evidence type="ECO:0000256" key="4">
    <source>
        <dbReference type="PROSITE-ProRule" id="PRU00176"/>
    </source>
</evidence>
<name>A0AAX6FG33_IRIPA</name>
<reference evidence="7" key="2">
    <citation type="submission" date="2023-04" db="EMBL/GenBank/DDBJ databases">
        <authorList>
            <person name="Bruccoleri R.E."/>
            <person name="Oakeley E.J."/>
            <person name="Faust A.-M."/>
            <person name="Dessus-Babus S."/>
            <person name="Altorfer M."/>
            <person name="Burckhardt D."/>
            <person name="Oertli M."/>
            <person name="Naumann U."/>
            <person name="Petersen F."/>
            <person name="Wong J."/>
        </authorList>
    </citation>
    <scope>NUCLEOTIDE SEQUENCE</scope>
    <source>
        <strain evidence="7">GSM-AAB239-AS_SAM_17_03QT</strain>
        <tissue evidence="7">Leaf</tissue>
    </source>
</reference>
<dbReference type="InterPro" id="IPR035979">
    <property type="entry name" value="RBD_domain_sf"/>
</dbReference>
<feature type="region of interest" description="Disordered" evidence="5">
    <location>
        <begin position="251"/>
        <end position="273"/>
    </location>
</feature>
<dbReference type="AlphaFoldDB" id="A0AAX6FG33"/>
<dbReference type="InterPro" id="IPR000504">
    <property type="entry name" value="RRM_dom"/>
</dbReference>
<dbReference type="GO" id="GO:0003723">
    <property type="term" value="F:RNA binding"/>
    <property type="evidence" value="ECO:0007669"/>
    <property type="project" value="UniProtKB-UniRule"/>
</dbReference>
<dbReference type="PANTHER" id="PTHR23189">
    <property type="entry name" value="RNA RECOGNITION MOTIF-CONTAINING"/>
    <property type="match status" value="1"/>
</dbReference>
<feature type="compositionally biased region" description="Polar residues" evidence="5">
    <location>
        <begin position="894"/>
        <end position="929"/>
    </location>
</feature>
<sequence>MMGRGVGGRGRPHSEDSSRFGERDHRGGRVKAPPSRHLWVGNLSQHASQTAISEQFLRFGDLDNISYIPGRSFAFVNYKRKEDAIIALRGLNGVTVAGMPLKIEFAKGVFTQKAFALQDKASMVPQAEEHMQYNDARHSMERVDSLSRRDLRPHRLSPEKPHEKSMGNKSLEPCEMLWIGFPSIADVNELDLRRAFQPFGEIEKISTFPGRSYAFVRYSSTVAACRAREALQGKLFNNPRISICFARNDSSAEQGRGSTSAPFPHHNKSNFPPVMSVQGGETFQRERSFENPIRGELPMEAPRYRSKFDQMHGDANIMGVGGSSVQSGAVPGPNFGGAFEHGRLQDLSVETRMVEVPYEYHRDGPAVEKNAPWLDFSFERARRAPSFEDSWGTEKGTFPLVKKLKTDTLHVSELPEYPFSDMEPEKRNIGLPNPKQFPVMPEQHSFNRSFETVPLGYKGTPDYSRTKVHPQNEINDSWRKFYGPGASSARSLLDPSKLQRVNSELHQPPRKEEWKWEGTIAKGGTAVCRARCFPVGKVLDFMLPEFLNCTARTGLDMLSKHYYQAANTWVVFFVPETDADISYYNEFMHYLGEKQRAAVAKLGEKVSLFLVPPSDFSEQVLKVPGKVSISGVILKFQHPSSSFSSLDNPMEALESNPLSLMRQQSEETSSHRDTSFLKPTSPEFRPLSQGQSNFGPSSGHVPPLPSSFPPPSPPPRPRPHKPSDDCFPMANVQGSRQDSQHQTPPFPSNWSNNPQVSSSSFGTFPPPDANAVSRTLDNSKAEDYPLTNPRGAQGTTSSSYMPEAPGVVPLPSGNFSQQQETKPQVSSAAQLPLQPEQLVQLAALLAQQKQYGNPNLAAESQQSNITLNSSSQTQSAVSHVLTVPHAPQPFVGSHISQPQQLHQQSSTVSASQQPIGNPVQQNSQQMSVNTREETEGDPQMRLQATLQLAAVLLQQIQQQSKT</sequence>
<feature type="region of interest" description="Disordered" evidence="5">
    <location>
        <begin position="139"/>
        <end position="167"/>
    </location>
</feature>
<feature type="compositionally biased region" description="Basic and acidic residues" evidence="5">
    <location>
        <begin position="664"/>
        <end position="675"/>
    </location>
</feature>
<feature type="compositionally biased region" description="Polar residues" evidence="5">
    <location>
        <begin position="732"/>
        <end position="762"/>
    </location>
</feature>
<dbReference type="Pfam" id="PF00076">
    <property type="entry name" value="RRM_1"/>
    <property type="match status" value="2"/>
</dbReference>
<dbReference type="PROSITE" id="PS50102">
    <property type="entry name" value="RRM"/>
    <property type="match status" value="2"/>
</dbReference>
<dbReference type="SMART" id="SM00360">
    <property type="entry name" value="RRM"/>
    <property type="match status" value="2"/>
</dbReference>
<evidence type="ECO:0000256" key="2">
    <source>
        <dbReference type="ARBA" id="ARBA00022884"/>
    </source>
</evidence>
<gene>
    <name evidence="7" type="ORF">M6B38_134475</name>
</gene>
<feature type="compositionally biased region" description="Polar residues" evidence="5">
    <location>
        <begin position="251"/>
        <end position="261"/>
    </location>
</feature>
<feature type="compositionally biased region" description="Pro residues" evidence="5">
    <location>
        <begin position="702"/>
        <end position="716"/>
    </location>
</feature>
<dbReference type="Proteomes" id="UP001140949">
    <property type="component" value="Unassembled WGS sequence"/>
</dbReference>
<organism evidence="7 8">
    <name type="scientific">Iris pallida</name>
    <name type="common">Sweet iris</name>
    <dbReference type="NCBI Taxonomy" id="29817"/>
    <lineage>
        <taxon>Eukaryota</taxon>
        <taxon>Viridiplantae</taxon>
        <taxon>Streptophyta</taxon>
        <taxon>Embryophyta</taxon>
        <taxon>Tracheophyta</taxon>
        <taxon>Spermatophyta</taxon>
        <taxon>Magnoliopsida</taxon>
        <taxon>Liliopsida</taxon>
        <taxon>Asparagales</taxon>
        <taxon>Iridaceae</taxon>
        <taxon>Iridoideae</taxon>
        <taxon>Irideae</taxon>
        <taxon>Iris</taxon>
    </lineage>
</organism>
<reference evidence="7" key="1">
    <citation type="journal article" date="2023" name="GigaByte">
        <title>Genome assembly of the bearded iris, Iris pallida Lam.</title>
        <authorList>
            <person name="Bruccoleri R.E."/>
            <person name="Oakeley E.J."/>
            <person name="Faust A.M.E."/>
            <person name="Altorfer M."/>
            <person name="Dessus-Babus S."/>
            <person name="Burckhardt D."/>
            <person name="Oertli M."/>
            <person name="Naumann U."/>
            <person name="Petersen F."/>
            <person name="Wong J."/>
        </authorList>
    </citation>
    <scope>NUCLEOTIDE SEQUENCE</scope>
    <source>
        <strain evidence="7">GSM-AAB239-AS_SAM_17_03QT</strain>
    </source>
</reference>
<dbReference type="SUPFAM" id="SSF54928">
    <property type="entry name" value="RNA-binding domain, RBD"/>
    <property type="match status" value="2"/>
</dbReference>
<feature type="region of interest" description="Disordered" evidence="5">
    <location>
        <begin position="1"/>
        <end position="35"/>
    </location>
</feature>
<evidence type="ECO:0000256" key="5">
    <source>
        <dbReference type="SAM" id="MobiDB-lite"/>
    </source>
</evidence>
<evidence type="ECO:0000256" key="3">
    <source>
        <dbReference type="ARBA" id="ARBA00023242"/>
    </source>
</evidence>
<evidence type="ECO:0000259" key="6">
    <source>
        <dbReference type="PROSITE" id="PS50102"/>
    </source>
</evidence>
<comment type="subcellular location">
    <subcellularLocation>
        <location evidence="1">Nucleus</location>
    </subcellularLocation>
</comment>
<dbReference type="GO" id="GO:0005634">
    <property type="term" value="C:nucleus"/>
    <property type="evidence" value="ECO:0007669"/>
    <property type="project" value="UniProtKB-SubCell"/>
</dbReference>
<protein>
    <submittedName>
        <fullName evidence="7">Flowering time control protein FPA</fullName>
    </submittedName>
</protein>